<dbReference type="SUPFAM" id="SSF50630">
    <property type="entry name" value="Acid proteases"/>
    <property type="match status" value="1"/>
</dbReference>
<evidence type="ECO:0000256" key="4">
    <source>
        <dbReference type="SAM" id="SignalP"/>
    </source>
</evidence>
<feature type="disulfide bond" evidence="3">
    <location>
        <begin position="322"/>
        <end position="375"/>
    </location>
</feature>
<feature type="chain" id="PRO_5042187845" evidence="4">
    <location>
        <begin position="17"/>
        <end position="567"/>
    </location>
</feature>
<feature type="domain" description="Peptidase A1" evidence="5">
    <location>
        <begin position="59"/>
        <end position="420"/>
    </location>
</feature>
<proteinExistence type="inferred from homology"/>
<dbReference type="GO" id="GO:0006508">
    <property type="term" value="P:proteolysis"/>
    <property type="evidence" value="ECO:0007669"/>
    <property type="project" value="InterPro"/>
</dbReference>
<organism evidence="6 7">
    <name type="scientific">Mycena pura</name>
    <dbReference type="NCBI Taxonomy" id="153505"/>
    <lineage>
        <taxon>Eukaryota</taxon>
        <taxon>Fungi</taxon>
        <taxon>Dikarya</taxon>
        <taxon>Basidiomycota</taxon>
        <taxon>Agaricomycotina</taxon>
        <taxon>Agaricomycetes</taxon>
        <taxon>Agaricomycetidae</taxon>
        <taxon>Agaricales</taxon>
        <taxon>Marasmiineae</taxon>
        <taxon>Mycenaceae</taxon>
        <taxon>Mycena</taxon>
    </lineage>
</organism>
<keyword evidence="7" id="KW-1185">Reference proteome</keyword>
<evidence type="ECO:0000256" key="3">
    <source>
        <dbReference type="PIRSR" id="PIRSR601461-2"/>
    </source>
</evidence>
<dbReference type="CDD" id="cd05471">
    <property type="entry name" value="pepsin_like"/>
    <property type="match status" value="1"/>
</dbReference>
<keyword evidence="4" id="KW-0732">Signal</keyword>
<dbReference type="PANTHER" id="PTHR47966:SF74">
    <property type="entry name" value="AGR407CP"/>
    <property type="match status" value="1"/>
</dbReference>
<name>A0AAD6YRM3_9AGAR</name>
<dbReference type="AlphaFoldDB" id="A0AAD6YRM3"/>
<dbReference type="InterPro" id="IPR021109">
    <property type="entry name" value="Peptidase_aspartic_dom_sf"/>
</dbReference>
<evidence type="ECO:0000259" key="5">
    <source>
        <dbReference type="PROSITE" id="PS51767"/>
    </source>
</evidence>
<dbReference type="PROSITE" id="PS51767">
    <property type="entry name" value="PEPTIDASE_A1"/>
    <property type="match status" value="1"/>
</dbReference>
<dbReference type="Proteomes" id="UP001219525">
    <property type="component" value="Unassembled WGS sequence"/>
</dbReference>
<feature type="active site" evidence="2">
    <location>
        <position position="75"/>
    </location>
</feature>
<feature type="disulfide bond" evidence="3">
    <location>
        <begin position="88"/>
        <end position="93"/>
    </location>
</feature>
<comment type="similarity">
    <text evidence="1">Belongs to the peptidase A1 family.</text>
</comment>
<dbReference type="EMBL" id="JARJCW010000003">
    <property type="protein sequence ID" value="KAJ7227150.1"/>
    <property type="molecule type" value="Genomic_DNA"/>
</dbReference>
<dbReference type="GO" id="GO:0004190">
    <property type="term" value="F:aspartic-type endopeptidase activity"/>
    <property type="evidence" value="ECO:0007669"/>
    <property type="project" value="InterPro"/>
</dbReference>
<reference evidence="6" key="1">
    <citation type="submission" date="2023-03" db="EMBL/GenBank/DDBJ databases">
        <title>Massive genome expansion in bonnet fungi (Mycena s.s.) driven by repeated elements and novel gene families across ecological guilds.</title>
        <authorList>
            <consortium name="Lawrence Berkeley National Laboratory"/>
            <person name="Harder C.B."/>
            <person name="Miyauchi S."/>
            <person name="Viragh M."/>
            <person name="Kuo A."/>
            <person name="Thoen E."/>
            <person name="Andreopoulos B."/>
            <person name="Lu D."/>
            <person name="Skrede I."/>
            <person name="Drula E."/>
            <person name="Henrissat B."/>
            <person name="Morin E."/>
            <person name="Kohler A."/>
            <person name="Barry K."/>
            <person name="LaButti K."/>
            <person name="Morin E."/>
            <person name="Salamov A."/>
            <person name="Lipzen A."/>
            <person name="Mereny Z."/>
            <person name="Hegedus B."/>
            <person name="Baldrian P."/>
            <person name="Stursova M."/>
            <person name="Weitz H."/>
            <person name="Taylor A."/>
            <person name="Grigoriev I.V."/>
            <person name="Nagy L.G."/>
            <person name="Martin F."/>
            <person name="Kauserud H."/>
        </authorList>
    </citation>
    <scope>NUCLEOTIDE SEQUENCE</scope>
    <source>
        <strain evidence="6">9144</strain>
    </source>
</reference>
<dbReference type="InterPro" id="IPR001461">
    <property type="entry name" value="Aspartic_peptidase_A1"/>
</dbReference>
<evidence type="ECO:0000256" key="2">
    <source>
        <dbReference type="PIRSR" id="PIRSR601461-1"/>
    </source>
</evidence>
<dbReference type="InterPro" id="IPR034164">
    <property type="entry name" value="Pepsin-like_dom"/>
</dbReference>
<protein>
    <submittedName>
        <fullName evidence="6">Aspartic peptidase A1</fullName>
    </submittedName>
</protein>
<comment type="caution">
    <text evidence="6">The sequence shown here is derived from an EMBL/GenBank/DDBJ whole genome shotgun (WGS) entry which is preliminary data.</text>
</comment>
<sequence>MLALLSLSFFVSLLRASGRRLIPPLNTLPLQLLPRDGSINASTVSGITPVTVSSDRQTYFAVLQTGEMYFRVALDTGSSDLWIIGSSCTTSSCTAVPPYPLEYQSPTFGTVNNNKTLFEARYADGTVASGFVATQSVRVANVTVSEQAFAIVTDCNLTMTDDISGILGLGFPRLSSISASVNGSTPFFSKLAQQGILEYPLFGVSLTKDARGSLSLGAIDTTIVTNVSKIDWNSVVEFPPIGAENNASSYLYWVTPLSAFAVNNTQMSPMPTYGSRTANSSLALIDIGTSGIYGPYPDVERLFARIDGSRLVDDDGQWVIPCETTVPMSFTFGYVACGWQLSSIPPSLTVPSQQTYTLEPTDYLIGPTSGDPAVCLSWPRALAPSGDGIDWQFGGPFLRTVYSIFSYGINLKEAPRIGFYSLQNNTETVDATAVKAFLSSVSATVATTLPNSLLPTPSISTPEYVFNSSIQAPTGGIVSSALATSTYSAIFGKKLSNVTSLPAITPAPTVTVVVTTNAEGANTTFTSAIEASFHLGLPPGWSAANGLHVSHLPVFSFVLLVVTTLIL</sequence>
<keyword evidence="3" id="KW-1015">Disulfide bond</keyword>
<feature type="signal peptide" evidence="4">
    <location>
        <begin position="1"/>
        <end position="16"/>
    </location>
</feature>
<dbReference type="InterPro" id="IPR033121">
    <property type="entry name" value="PEPTIDASE_A1"/>
</dbReference>
<dbReference type="PANTHER" id="PTHR47966">
    <property type="entry name" value="BETA-SITE APP-CLEAVING ENZYME, ISOFORM A-RELATED"/>
    <property type="match status" value="1"/>
</dbReference>
<evidence type="ECO:0000256" key="1">
    <source>
        <dbReference type="ARBA" id="ARBA00007447"/>
    </source>
</evidence>
<feature type="active site" evidence="2">
    <location>
        <position position="286"/>
    </location>
</feature>
<dbReference type="Pfam" id="PF00026">
    <property type="entry name" value="Asp"/>
    <property type="match status" value="1"/>
</dbReference>
<gene>
    <name evidence="6" type="ORF">GGX14DRAFT_510705</name>
</gene>
<dbReference type="Gene3D" id="2.40.70.10">
    <property type="entry name" value="Acid Proteases"/>
    <property type="match status" value="2"/>
</dbReference>
<dbReference type="PRINTS" id="PR00792">
    <property type="entry name" value="PEPSIN"/>
</dbReference>
<evidence type="ECO:0000313" key="6">
    <source>
        <dbReference type="EMBL" id="KAJ7227150.1"/>
    </source>
</evidence>
<accession>A0AAD6YRM3</accession>
<evidence type="ECO:0000313" key="7">
    <source>
        <dbReference type="Proteomes" id="UP001219525"/>
    </source>
</evidence>